<evidence type="ECO:0000313" key="2">
    <source>
        <dbReference type="EMBL" id="MCM2679590.1"/>
    </source>
</evidence>
<dbReference type="GO" id="GO:0003677">
    <property type="term" value="F:DNA binding"/>
    <property type="evidence" value="ECO:0007669"/>
    <property type="project" value="InterPro"/>
</dbReference>
<organism evidence="2 3">
    <name type="scientific">Echinimonas agarilytica</name>
    <dbReference type="NCBI Taxonomy" id="1215918"/>
    <lineage>
        <taxon>Bacteria</taxon>
        <taxon>Pseudomonadati</taxon>
        <taxon>Pseudomonadota</taxon>
        <taxon>Gammaproteobacteria</taxon>
        <taxon>Alteromonadales</taxon>
        <taxon>Echinimonadaceae</taxon>
        <taxon>Echinimonas</taxon>
    </lineage>
</organism>
<dbReference type="SUPFAM" id="SSF56726">
    <property type="entry name" value="DNA topoisomerase IV, alpha subunit"/>
    <property type="match status" value="1"/>
</dbReference>
<protein>
    <recommendedName>
        <fullName evidence="1">DUF7281 domain-containing protein</fullName>
    </recommendedName>
</protein>
<feature type="domain" description="DUF7281" evidence="1">
    <location>
        <begin position="94"/>
        <end position="272"/>
    </location>
</feature>
<dbReference type="Pfam" id="PF23947">
    <property type="entry name" value="DUF7281"/>
    <property type="match status" value="1"/>
</dbReference>
<keyword evidence="3" id="KW-1185">Reference proteome</keyword>
<sequence>MKAPLADLTRFFNSPNRRIKVGTRLYQWLEQQDYLGGHEGLHQIELTHLQKQALKSQIEAALNLSFAEVEQFQTRSDFGRTRIHKSAPIQPEQHYVIVKSVSRPLLEFGHGRTLPQGQSLRVDVTTLNKGELKAVVVVENLDSFDEFHRFNLPAVVHHALIVFRGYNNESKGTKALLCAVSEHVPVIAAYDLDPAGLCMAQQNRCISHVLMPSVGNSQTLTSDLEEFKKQSAQAQKLSQLNFGKAQPLAENVYQNKLAIMQQGMLASGVPLEVFELN</sequence>
<name>A0AA41W616_9GAMM</name>
<dbReference type="Gene3D" id="3.40.1360.10">
    <property type="match status" value="1"/>
</dbReference>
<dbReference type="GO" id="GO:0005694">
    <property type="term" value="C:chromosome"/>
    <property type="evidence" value="ECO:0007669"/>
    <property type="project" value="InterPro"/>
</dbReference>
<dbReference type="RefSeq" id="WP_251261037.1">
    <property type="nucleotide sequence ID" value="NZ_JAMQGP010000003.1"/>
</dbReference>
<evidence type="ECO:0000259" key="1">
    <source>
        <dbReference type="Pfam" id="PF23947"/>
    </source>
</evidence>
<comment type="caution">
    <text evidence="2">The sequence shown here is derived from an EMBL/GenBank/DDBJ whole genome shotgun (WGS) entry which is preliminary data.</text>
</comment>
<dbReference type="EMBL" id="JAMQGP010000003">
    <property type="protein sequence ID" value="MCM2679590.1"/>
    <property type="molecule type" value="Genomic_DNA"/>
</dbReference>
<dbReference type="AlphaFoldDB" id="A0AA41W616"/>
<accession>A0AA41W616</accession>
<dbReference type="InterPro" id="IPR055705">
    <property type="entry name" value="DUF7281"/>
</dbReference>
<evidence type="ECO:0000313" key="3">
    <source>
        <dbReference type="Proteomes" id="UP001165393"/>
    </source>
</evidence>
<dbReference type="InterPro" id="IPR036078">
    <property type="entry name" value="Spo11/TopoVI_A_sf"/>
</dbReference>
<reference evidence="2 3" key="1">
    <citation type="journal article" date="2013" name="Antonie Van Leeuwenhoek">
        <title>Echinimonas agarilytica gen. nov., sp. nov., a new gammaproteobacterium isolated from the sea urchin Strongylocentrotus intermedius.</title>
        <authorList>
            <person name="Nedashkovskaya O.I."/>
            <person name="Stenkova A.M."/>
            <person name="Zhukova N.V."/>
            <person name="Van Trappen S."/>
            <person name="Lee J.S."/>
            <person name="Kim S.B."/>
        </authorList>
    </citation>
    <scope>NUCLEOTIDE SEQUENCE [LARGE SCALE GENOMIC DNA]</scope>
    <source>
        <strain evidence="2 3">KMM 6351</strain>
    </source>
</reference>
<dbReference type="Proteomes" id="UP001165393">
    <property type="component" value="Unassembled WGS sequence"/>
</dbReference>
<proteinExistence type="predicted"/>
<gene>
    <name evidence="2" type="ORF">NAF29_07900</name>
</gene>